<keyword evidence="1" id="KW-0472">Membrane</keyword>
<dbReference type="InParanoid" id="A0A5N4ADJ8"/>
<feature type="transmembrane region" description="Helical" evidence="1">
    <location>
        <begin position="20"/>
        <end position="37"/>
    </location>
</feature>
<dbReference type="EMBL" id="VVIM01000008">
    <property type="protein sequence ID" value="KAB0795392.1"/>
    <property type="molecule type" value="Genomic_DNA"/>
</dbReference>
<keyword evidence="1" id="KW-0812">Transmembrane</keyword>
<proteinExistence type="predicted"/>
<dbReference type="Proteomes" id="UP000327044">
    <property type="component" value="Unassembled WGS sequence"/>
</dbReference>
<evidence type="ECO:0000256" key="1">
    <source>
        <dbReference type="SAM" id="Phobius"/>
    </source>
</evidence>
<feature type="transmembrane region" description="Helical" evidence="1">
    <location>
        <begin position="117"/>
        <end position="138"/>
    </location>
</feature>
<accession>A0A5N4ADJ8</accession>
<dbReference type="PANTHER" id="PTHR11161">
    <property type="entry name" value="O-ACYLTRANSFERASE"/>
    <property type="match status" value="1"/>
</dbReference>
<name>A0A5N4ADJ8_PHOPY</name>
<evidence type="ECO:0000313" key="2">
    <source>
        <dbReference type="EMBL" id="KAB0795392.1"/>
    </source>
</evidence>
<feature type="transmembrane region" description="Helical" evidence="1">
    <location>
        <begin position="158"/>
        <end position="181"/>
    </location>
</feature>
<feature type="transmembrane region" description="Helical" evidence="1">
    <location>
        <begin position="86"/>
        <end position="105"/>
    </location>
</feature>
<keyword evidence="1" id="KW-1133">Transmembrane helix</keyword>
<reference evidence="2 3" key="1">
    <citation type="journal article" date="2018" name="Elife">
        <title>Firefly genomes illuminate parallel origins of bioluminescence in beetles.</title>
        <authorList>
            <person name="Fallon T.R."/>
            <person name="Lower S.E."/>
            <person name="Chang C.H."/>
            <person name="Bessho-Uehara M."/>
            <person name="Martin G.J."/>
            <person name="Bewick A.J."/>
            <person name="Behringer M."/>
            <person name="Debat H.J."/>
            <person name="Wong I."/>
            <person name="Day J.C."/>
            <person name="Suvorov A."/>
            <person name="Silva C.J."/>
            <person name="Stanger-Hall K.F."/>
            <person name="Hall D.W."/>
            <person name="Schmitz R.J."/>
            <person name="Nelson D.R."/>
            <person name="Lewis S.M."/>
            <person name="Shigenobu S."/>
            <person name="Bybee S.M."/>
            <person name="Larracuente A.M."/>
            <person name="Oba Y."/>
            <person name="Weng J.K."/>
        </authorList>
    </citation>
    <scope>NUCLEOTIDE SEQUENCE [LARGE SCALE GENOMIC DNA]</scope>
    <source>
        <strain evidence="2">1611_PpyrPB1</strain>
        <tissue evidence="2">Whole body</tissue>
    </source>
</reference>
<evidence type="ECO:0000313" key="3">
    <source>
        <dbReference type="Proteomes" id="UP000327044"/>
    </source>
</evidence>
<protein>
    <recommendedName>
        <fullName evidence="4">Acyltransferase 3 domain-containing protein</fullName>
    </recommendedName>
</protein>
<dbReference type="AlphaFoldDB" id="A0A5N4ADJ8"/>
<comment type="caution">
    <text evidence="2">The sequence shown here is derived from an EMBL/GenBank/DDBJ whole genome shotgun (WGS) entry which is preliminary data.</text>
</comment>
<sequence>MEMLSLSYLRDYFALTHTRGAPWFIGFIVGYLLSIGLDGKGKVLSKRTIAICWSAWFFAIIVQIVSMFYISTVLGVCFENTFRKLAWVYVLAWTAYSCHFGYGGHLNTFLSLPIFQIFSRLAYSSYLMHGFLILTLKGSMRSAIHFTHFELIVQTCGFWLLAQFVALLFNLTIESPITILLTRSVKKKKE</sequence>
<evidence type="ECO:0008006" key="4">
    <source>
        <dbReference type="Google" id="ProtNLM"/>
    </source>
</evidence>
<keyword evidence="3" id="KW-1185">Reference proteome</keyword>
<organism evidence="2 3">
    <name type="scientific">Photinus pyralis</name>
    <name type="common">Common eastern firefly</name>
    <name type="synonym">Lampyris pyralis</name>
    <dbReference type="NCBI Taxonomy" id="7054"/>
    <lineage>
        <taxon>Eukaryota</taxon>
        <taxon>Metazoa</taxon>
        <taxon>Ecdysozoa</taxon>
        <taxon>Arthropoda</taxon>
        <taxon>Hexapoda</taxon>
        <taxon>Insecta</taxon>
        <taxon>Pterygota</taxon>
        <taxon>Neoptera</taxon>
        <taxon>Endopterygota</taxon>
        <taxon>Coleoptera</taxon>
        <taxon>Polyphaga</taxon>
        <taxon>Elateriformia</taxon>
        <taxon>Elateroidea</taxon>
        <taxon>Lampyridae</taxon>
        <taxon>Lampyrinae</taxon>
        <taxon>Photinus</taxon>
    </lineage>
</organism>
<feature type="transmembrane region" description="Helical" evidence="1">
    <location>
        <begin position="49"/>
        <end position="74"/>
    </location>
</feature>
<gene>
    <name evidence="2" type="ORF">PPYR_12231</name>
</gene>
<dbReference type="InterPro" id="IPR052728">
    <property type="entry name" value="O2_lipid_transport_reg"/>
</dbReference>
<dbReference type="PANTHER" id="PTHR11161:SF0">
    <property type="entry name" value="O-ACYLTRANSFERASE LIKE PROTEIN"/>
    <property type="match status" value="1"/>
</dbReference>